<name>A0A2J8X4E4_PONAB</name>
<protein>
    <submittedName>
        <fullName evidence="1">FAM160B2 isoform 2</fullName>
    </submittedName>
</protein>
<reference evidence="1" key="1">
    <citation type="submission" date="2017-12" db="EMBL/GenBank/DDBJ databases">
        <title>High-resolution comparative analysis of great ape genomes.</title>
        <authorList>
            <person name="Pollen A."/>
            <person name="Hastie A."/>
            <person name="Hormozdiari F."/>
            <person name="Dougherty M."/>
            <person name="Liu R."/>
            <person name="Chaisson M."/>
            <person name="Hoppe E."/>
            <person name="Hill C."/>
            <person name="Pang A."/>
            <person name="Hillier L."/>
            <person name="Baker C."/>
            <person name="Armstrong J."/>
            <person name="Shendure J."/>
            <person name="Paten B."/>
            <person name="Wilson R."/>
            <person name="Chao H."/>
            <person name="Schneider V."/>
            <person name="Ventura M."/>
            <person name="Kronenberg Z."/>
            <person name="Murali S."/>
            <person name="Gordon D."/>
            <person name="Cantsilieris S."/>
            <person name="Munson K."/>
            <person name="Nelson B."/>
            <person name="Raja A."/>
            <person name="Underwood J."/>
            <person name="Diekhans M."/>
            <person name="Fiddes I."/>
            <person name="Haussler D."/>
            <person name="Eichler E."/>
        </authorList>
    </citation>
    <scope>NUCLEOTIDE SEQUENCE [LARGE SCALE GENOMIC DNA]</scope>
    <source>
        <strain evidence="1">Susie</strain>
    </source>
</reference>
<accession>A0A2J8X4E4</accession>
<sequence length="51" mass="5388">MLSRLGALLQEAVGATTPGPCWGAGRPSRHPGTWEAQTLPVQVPTKARAQH</sequence>
<gene>
    <name evidence="1" type="ORF">CR201_G0005108</name>
</gene>
<comment type="caution">
    <text evidence="1">The sequence shown here is derived from an EMBL/GenBank/DDBJ whole genome shotgun (WGS) entry which is preliminary data.</text>
</comment>
<evidence type="ECO:0000313" key="1">
    <source>
        <dbReference type="EMBL" id="PNJ76912.1"/>
    </source>
</evidence>
<dbReference type="EMBL" id="NDHI03003372">
    <property type="protein sequence ID" value="PNJ76912.1"/>
    <property type="molecule type" value="Genomic_DNA"/>
</dbReference>
<organism evidence="1">
    <name type="scientific">Pongo abelii</name>
    <name type="common">Sumatran orangutan</name>
    <name type="synonym">Pongo pygmaeus abelii</name>
    <dbReference type="NCBI Taxonomy" id="9601"/>
    <lineage>
        <taxon>Eukaryota</taxon>
        <taxon>Metazoa</taxon>
        <taxon>Chordata</taxon>
        <taxon>Craniata</taxon>
        <taxon>Vertebrata</taxon>
        <taxon>Euteleostomi</taxon>
        <taxon>Mammalia</taxon>
        <taxon>Eutheria</taxon>
        <taxon>Euarchontoglires</taxon>
        <taxon>Primates</taxon>
        <taxon>Haplorrhini</taxon>
        <taxon>Catarrhini</taxon>
        <taxon>Hominidae</taxon>
        <taxon>Pongo</taxon>
    </lineage>
</organism>
<proteinExistence type="predicted"/>
<dbReference type="AlphaFoldDB" id="A0A2J8X4E4"/>